<dbReference type="GeneID" id="105061644"/>
<keyword evidence="2" id="KW-1003">Cell membrane</keyword>
<evidence type="ECO:0000256" key="6">
    <source>
        <dbReference type="ARBA" id="ARBA00022989"/>
    </source>
</evidence>
<dbReference type="GO" id="GO:0004930">
    <property type="term" value="F:G protein-coupled receptor activity"/>
    <property type="evidence" value="ECO:0007669"/>
    <property type="project" value="UniProtKB-KW"/>
</dbReference>
<keyword evidence="3" id="KW-0716">Sensory transduction</keyword>
<evidence type="ECO:0000256" key="8">
    <source>
        <dbReference type="ARBA" id="ARBA00023136"/>
    </source>
</evidence>
<dbReference type="KEGG" id="cbai:105061644"/>
<gene>
    <name evidence="11" type="primary">LOC105061644</name>
</gene>
<keyword evidence="10" id="KW-1185">Reference proteome</keyword>
<accession>A0A9W3ECR9</accession>
<dbReference type="PROSITE" id="PS50262">
    <property type="entry name" value="G_PROTEIN_RECEP_F1_2"/>
    <property type="match status" value="1"/>
</dbReference>
<keyword evidence="7" id="KW-0297">G-protein coupled receptor</keyword>
<dbReference type="Proteomes" id="UP001732780">
    <property type="component" value="Chromosome 20"/>
</dbReference>
<keyword evidence="7" id="KW-0807">Transducer</keyword>
<comment type="subcellular location">
    <subcellularLocation>
        <location evidence="1">Cell membrane</location>
        <topology evidence="1">Multi-pass membrane protein</topology>
    </subcellularLocation>
</comment>
<dbReference type="Pfam" id="PF00001">
    <property type="entry name" value="7tm_1"/>
    <property type="match status" value="1"/>
</dbReference>
<dbReference type="InterPro" id="IPR000276">
    <property type="entry name" value="GPCR_Rhodpsn"/>
</dbReference>
<evidence type="ECO:0000256" key="3">
    <source>
        <dbReference type="ARBA" id="ARBA00022606"/>
    </source>
</evidence>
<evidence type="ECO:0000256" key="4">
    <source>
        <dbReference type="ARBA" id="ARBA00022692"/>
    </source>
</evidence>
<evidence type="ECO:0000313" key="11">
    <source>
        <dbReference type="RefSeq" id="XP_010944052.2"/>
    </source>
</evidence>
<keyword evidence="5" id="KW-0552">Olfaction</keyword>
<proteinExistence type="predicted"/>
<keyword evidence="9" id="KW-0675">Receptor</keyword>
<sequence>MERASRTLVTDFVFVRFSNSPRVQLLFFSLFLLIHLSSLVGSALIVHTAAVDGRLHTPMYLFICNLSLVELWYTTVTVPKMPANSLNSQGVISGLSHISQYYFFSLATAELFILTTMAFDVALPSANHSSTHCCSALRLGVLWLGLLAYTYAIQTVGYAFSTVTILEALVFTMASYAPVLTTIPAMASAAAQRKAFYTCAAHLSVVTINFSTLTSKQQINWLYEELFPLESQICLETQVLGDLKETPNRRVPSSRGIHYVEKGENMQDIKYHLPFSLVISLNRKTSFRQYLLGNAKEPLRREEPRTFKLQRDSRV</sequence>
<evidence type="ECO:0000256" key="9">
    <source>
        <dbReference type="ARBA" id="ARBA00023170"/>
    </source>
</evidence>
<dbReference type="Gene3D" id="1.20.1070.10">
    <property type="entry name" value="Rhodopsin 7-helix transmembrane proteins"/>
    <property type="match status" value="1"/>
</dbReference>
<evidence type="ECO:0000256" key="7">
    <source>
        <dbReference type="ARBA" id="ARBA00023040"/>
    </source>
</evidence>
<evidence type="ECO:0000313" key="10">
    <source>
        <dbReference type="Proteomes" id="UP001732780"/>
    </source>
</evidence>
<dbReference type="GO" id="GO:0005886">
    <property type="term" value="C:plasma membrane"/>
    <property type="evidence" value="ECO:0007669"/>
    <property type="project" value="UniProtKB-SubCell"/>
</dbReference>
<keyword evidence="6" id="KW-1133">Transmembrane helix</keyword>
<dbReference type="SUPFAM" id="SSF81321">
    <property type="entry name" value="Family A G protein-coupled receptor-like"/>
    <property type="match status" value="1"/>
</dbReference>
<dbReference type="InterPro" id="IPR017452">
    <property type="entry name" value="GPCR_Rhodpsn_7TM"/>
</dbReference>
<dbReference type="PANTHER" id="PTHR24242:SF415">
    <property type="entry name" value="OLFACTORY RECEPTOR"/>
    <property type="match status" value="1"/>
</dbReference>
<dbReference type="RefSeq" id="XP_010944052.2">
    <property type="nucleotide sequence ID" value="XM_010945750.2"/>
</dbReference>
<protein>
    <submittedName>
        <fullName evidence="11">Olfactory receptor 6F1-like</fullName>
    </submittedName>
</protein>
<keyword evidence="8" id="KW-0472">Membrane</keyword>
<dbReference type="PANTHER" id="PTHR24242">
    <property type="entry name" value="G-PROTEIN COUPLED RECEPTOR"/>
    <property type="match status" value="1"/>
</dbReference>
<evidence type="ECO:0000256" key="2">
    <source>
        <dbReference type="ARBA" id="ARBA00022475"/>
    </source>
</evidence>
<dbReference type="GO" id="GO:0007608">
    <property type="term" value="P:sensory perception of smell"/>
    <property type="evidence" value="ECO:0007669"/>
    <property type="project" value="UniProtKB-KW"/>
</dbReference>
<keyword evidence="4" id="KW-0812">Transmembrane</keyword>
<dbReference type="OrthoDB" id="9830606at2759"/>
<name>A0A9W3ECR9_CAMBA</name>
<evidence type="ECO:0000256" key="1">
    <source>
        <dbReference type="ARBA" id="ARBA00004651"/>
    </source>
</evidence>
<dbReference type="AlphaFoldDB" id="A0A9W3ECR9"/>
<evidence type="ECO:0000256" key="5">
    <source>
        <dbReference type="ARBA" id="ARBA00022725"/>
    </source>
</evidence>
<reference evidence="11" key="1">
    <citation type="submission" date="2025-08" db="UniProtKB">
        <authorList>
            <consortium name="RefSeq"/>
        </authorList>
    </citation>
    <scope>IDENTIFICATION</scope>
    <source>
        <tissue evidence="11">Blood</tissue>
    </source>
</reference>
<dbReference type="InterPro" id="IPR050939">
    <property type="entry name" value="Olfactory_GPCR1"/>
</dbReference>
<organism evidence="10 11">
    <name type="scientific">Camelus bactrianus</name>
    <name type="common">Bactrian camel</name>
    <dbReference type="NCBI Taxonomy" id="9837"/>
    <lineage>
        <taxon>Eukaryota</taxon>
        <taxon>Metazoa</taxon>
        <taxon>Chordata</taxon>
        <taxon>Craniata</taxon>
        <taxon>Vertebrata</taxon>
        <taxon>Euteleostomi</taxon>
        <taxon>Mammalia</taxon>
        <taxon>Eutheria</taxon>
        <taxon>Laurasiatheria</taxon>
        <taxon>Artiodactyla</taxon>
        <taxon>Tylopoda</taxon>
        <taxon>Camelidae</taxon>
        <taxon>Camelus</taxon>
    </lineage>
</organism>